<evidence type="ECO:0000256" key="7">
    <source>
        <dbReference type="ARBA" id="ARBA00022840"/>
    </source>
</evidence>
<dbReference type="Pfam" id="PF02518">
    <property type="entry name" value="HATPase_c"/>
    <property type="match status" value="1"/>
</dbReference>
<evidence type="ECO:0000256" key="5">
    <source>
        <dbReference type="ARBA" id="ARBA00022741"/>
    </source>
</evidence>
<keyword evidence="8" id="KW-0902">Two-component regulatory system</keyword>
<dbReference type="GO" id="GO:0000155">
    <property type="term" value="F:phosphorelay sensor kinase activity"/>
    <property type="evidence" value="ECO:0007669"/>
    <property type="project" value="InterPro"/>
</dbReference>
<dbReference type="NCBIfam" id="TIGR00229">
    <property type="entry name" value="sensory_box"/>
    <property type="match status" value="1"/>
</dbReference>
<dbReference type="AlphaFoldDB" id="A0A370QM68"/>
<evidence type="ECO:0000313" key="13">
    <source>
        <dbReference type="EMBL" id="RDK89466.1"/>
    </source>
</evidence>
<keyword evidence="9" id="KW-0812">Transmembrane</keyword>
<keyword evidence="9" id="KW-0472">Membrane</keyword>
<dbReference type="GO" id="GO:0006355">
    <property type="term" value="P:regulation of DNA-templated transcription"/>
    <property type="evidence" value="ECO:0007669"/>
    <property type="project" value="InterPro"/>
</dbReference>
<feature type="transmembrane region" description="Helical" evidence="9">
    <location>
        <begin position="200"/>
        <end position="218"/>
    </location>
</feature>
<dbReference type="SUPFAM" id="SSF47384">
    <property type="entry name" value="Homodimeric domain of signal transducing histidine kinase"/>
    <property type="match status" value="1"/>
</dbReference>
<dbReference type="SMART" id="SM00387">
    <property type="entry name" value="HATPase_c"/>
    <property type="match status" value="1"/>
</dbReference>
<dbReference type="SMART" id="SM00388">
    <property type="entry name" value="HisKA"/>
    <property type="match status" value="1"/>
</dbReference>
<evidence type="ECO:0000256" key="2">
    <source>
        <dbReference type="ARBA" id="ARBA00012438"/>
    </source>
</evidence>
<dbReference type="CDD" id="cd00130">
    <property type="entry name" value="PAS"/>
    <property type="match status" value="1"/>
</dbReference>
<keyword evidence="4" id="KW-0808">Transferase</keyword>
<dbReference type="EMBL" id="QRAP01000007">
    <property type="protein sequence ID" value="RDK89466.1"/>
    <property type="molecule type" value="Genomic_DNA"/>
</dbReference>
<keyword evidence="5" id="KW-0547">Nucleotide-binding</keyword>
<proteinExistence type="predicted"/>
<dbReference type="PROSITE" id="PS50112">
    <property type="entry name" value="PAS"/>
    <property type="match status" value="1"/>
</dbReference>
<keyword evidence="6 13" id="KW-0418">Kinase</keyword>
<evidence type="ECO:0000259" key="11">
    <source>
        <dbReference type="PROSITE" id="PS50112"/>
    </source>
</evidence>
<dbReference type="Gene3D" id="1.10.287.130">
    <property type="match status" value="1"/>
</dbReference>
<evidence type="ECO:0000256" key="1">
    <source>
        <dbReference type="ARBA" id="ARBA00000085"/>
    </source>
</evidence>
<dbReference type="NCBIfam" id="NF008468">
    <property type="entry name" value="PRK11360.1"/>
    <property type="match status" value="1"/>
</dbReference>
<dbReference type="EC" id="2.7.13.3" evidence="2"/>
<dbReference type="InterPro" id="IPR000014">
    <property type="entry name" value="PAS"/>
</dbReference>
<dbReference type="Pfam" id="PF00512">
    <property type="entry name" value="HisKA"/>
    <property type="match status" value="1"/>
</dbReference>
<evidence type="ECO:0000256" key="9">
    <source>
        <dbReference type="SAM" id="Phobius"/>
    </source>
</evidence>
<dbReference type="Proteomes" id="UP000254848">
    <property type="component" value="Unassembled WGS sequence"/>
</dbReference>
<dbReference type="PANTHER" id="PTHR43065">
    <property type="entry name" value="SENSOR HISTIDINE KINASE"/>
    <property type="match status" value="1"/>
</dbReference>
<evidence type="ECO:0000259" key="10">
    <source>
        <dbReference type="PROSITE" id="PS50109"/>
    </source>
</evidence>
<gene>
    <name evidence="13" type="ORF">C8D90_107117</name>
</gene>
<dbReference type="SUPFAM" id="SSF55785">
    <property type="entry name" value="PYP-like sensor domain (PAS domain)"/>
    <property type="match status" value="1"/>
</dbReference>
<evidence type="ECO:0000256" key="3">
    <source>
        <dbReference type="ARBA" id="ARBA00022553"/>
    </source>
</evidence>
<dbReference type="InterPro" id="IPR005467">
    <property type="entry name" value="His_kinase_dom"/>
</dbReference>
<evidence type="ECO:0000256" key="8">
    <source>
        <dbReference type="ARBA" id="ARBA00023012"/>
    </source>
</evidence>
<dbReference type="InterPro" id="IPR003661">
    <property type="entry name" value="HisK_dim/P_dom"/>
</dbReference>
<dbReference type="InterPro" id="IPR004358">
    <property type="entry name" value="Sig_transdc_His_kin-like_C"/>
</dbReference>
<keyword evidence="3" id="KW-0597">Phosphoprotein</keyword>
<dbReference type="SUPFAM" id="SSF55874">
    <property type="entry name" value="ATPase domain of HSP90 chaperone/DNA topoisomerase II/histidine kinase"/>
    <property type="match status" value="1"/>
</dbReference>
<dbReference type="OrthoDB" id="1931120at2"/>
<keyword evidence="7" id="KW-0067">ATP-binding</keyword>
<sequence length="616" mass="68051">MLHVQSRVKRLLNKLHWPQTLRQKMVLLAILVSLPTLTIGFTVEVEGRNALLEEKRIKLFAVTRLLDNALGDSFSRYPDLPREQRLKALNALLAPVTDKITQAFSGVGAGYYHRGLDAIVTYGPQAQHGASVGITISPNHPGREVMESGEPVVGWGTQVRGNIMNAMIPIVRENQVIGYIWANELSSDIDQQALAMDIRIMAATGISILLSVWIIIFFSRRFSADIDTIKSGLNELPYNLHTVIPPMKGEMGEISDSVNHLSRALREAKTLNELIIESAADGVISVDIDGRVTMINPAAEKITGYQRKELLGRPYAVVFENTNFHSPILDTLEHGIEQMALEVNYPGKNRTIQISVSTSRIHNARGETIGALVIFSDLTEKKEVQHRIAQAERLAALGELMAGVAHEVRNPLTAISGFVQLLKDGEEDARKREYTHIILNEVNSINKVIQQLLDFARPRCGRMQQVSLNQLITETLILIKTGGSEARIDFNVCLEEGLPDIDADGEQLKQVLLNLLINAVQAIPCKGNITITTRRSGERHQEITIRDSGQGISEESISRIFDPFYTTKPSGTGLGLPICQRIIALHDGDIRLESRPGHGTTFIILLPVHHGAAEVS</sequence>
<dbReference type="Gene3D" id="3.30.450.20">
    <property type="entry name" value="PAS domain"/>
    <property type="match status" value="1"/>
</dbReference>
<dbReference type="Pfam" id="PF00989">
    <property type="entry name" value="PAS"/>
    <property type="match status" value="1"/>
</dbReference>
<name>A0A370QM68_9GAMM</name>
<dbReference type="PROSITE" id="PS50113">
    <property type="entry name" value="PAC"/>
    <property type="match status" value="1"/>
</dbReference>
<dbReference type="Gene3D" id="6.10.340.10">
    <property type="match status" value="1"/>
</dbReference>
<evidence type="ECO:0000313" key="14">
    <source>
        <dbReference type="Proteomes" id="UP000254848"/>
    </source>
</evidence>
<evidence type="ECO:0000256" key="4">
    <source>
        <dbReference type="ARBA" id="ARBA00022679"/>
    </source>
</evidence>
<dbReference type="Gene3D" id="3.30.565.10">
    <property type="entry name" value="Histidine kinase-like ATPase, C-terminal domain"/>
    <property type="match status" value="1"/>
</dbReference>
<evidence type="ECO:0000259" key="12">
    <source>
        <dbReference type="PROSITE" id="PS50113"/>
    </source>
</evidence>
<evidence type="ECO:0000256" key="6">
    <source>
        <dbReference type="ARBA" id="ARBA00022777"/>
    </source>
</evidence>
<protein>
    <recommendedName>
        <fullName evidence="2">histidine kinase</fullName>
        <ecNumber evidence="2">2.7.13.3</ecNumber>
    </recommendedName>
</protein>
<keyword evidence="9" id="KW-1133">Transmembrane helix</keyword>
<dbReference type="InterPro" id="IPR003594">
    <property type="entry name" value="HATPase_dom"/>
</dbReference>
<feature type="domain" description="PAS" evidence="11">
    <location>
        <begin position="268"/>
        <end position="339"/>
    </location>
</feature>
<dbReference type="GO" id="GO:0005524">
    <property type="term" value="F:ATP binding"/>
    <property type="evidence" value="ECO:0007669"/>
    <property type="project" value="UniProtKB-KW"/>
</dbReference>
<dbReference type="CDD" id="cd00082">
    <property type="entry name" value="HisKA"/>
    <property type="match status" value="1"/>
</dbReference>
<comment type="caution">
    <text evidence="13">The sequence shown here is derived from an EMBL/GenBank/DDBJ whole genome shotgun (WGS) entry which is preliminary data.</text>
</comment>
<accession>A0A370QM68</accession>
<dbReference type="InterPro" id="IPR036890">
    <property type="entry name" value="HATPase_C_sf"/>
</dbReference>
<dbReference type="InterPro" id="IPR000700">
    <property type="entry name" value="PAS-assoc_C"/>
</dbReference>
<reference evidence="13 14" key="1">
    <citation type="submission" date="2018-07" db="EMBL/GenBank/DDBJ databases">
        <title>Genomic Encyclopedia of Type Strains, Phase IV (KMG-IV): sequencing the most valuable type-strain genomes for metagenomic binning, comparative biology and taxonomic classification.</title>
        <authorList>
            <person name="Goeker M."/>
        </authorList>
    </citation>
    <scope>NUCLEOTIDE SEQUENCE [LARGE SCALE GENOMIC DNA]</scope>
    <source>
        <strain evidence="13 14">DSM 103736</strain>
    </source>
</reference>
<keyword evidence="14" id="KW-1185">Reference proteome</keyword>
<organism evidence="13 14">
    <name type="scientific">Enterobacillus tribolii</name>
    <dbReference type="NCBI Taxonomy" id="1487935"/>
    <lineage>
        <taxon>Bacteria</taxon>
        <taxon>Pseudomonadati</taxon>
        <taxon>Pseudomonadota</taxon>
        <taxon>Gammaproteobacteria</taxon>
        <taxon>Enterobacterales</taxon>
        <taxon>Hafniaceae</taxon>
        <taxon>Enterobacillus</taxon>
    </lineage>
</organism>
<dbReference type="SMART" id="SM00091">
    <property type="entry name" value="PAS"/>
    <property type="match status" value="1"/>
</dbReference>
<dbReference type="PROSITE" id="PS50109">
    <property type="entry name" value="HIS_KIN"/>
    <property type="match status" value="1"/>
</dbReference>
<dbReference type="InterPro" id="IPR035965">
    <property type="entry name" value="PAS-like_dom_sf"/>
</dbReference>
<feature type="domain" description="Histidine kinase" evidence="10">
    <location>
        <begin position="403"/>
        <end position="610"/>
    </location>
</feature>
<comment type="catalytic activity">
    <reaction evidence="1">
        <text>ATP + protein L-histidine = ADP + protein N-phospho-L-histidine.</text>
        <dbReference type="EC" id="2.7.13.3"/>
    </reaction>
</comment>
<dbReference type="PANTHER" id="PTHR43065:SF10">
    <property type="entry name" value="PEROXIDE STRESS-ACTIVATED HISTIDINE KINASE MAK3"/>
    <property type="match status" value="1"/>
</dbReference>
<dbReference type="PRINTS" id="PR00344">
    <property type="entry name" value="BCTRLSENSOR"/>
</dbReference>
<feature type="domain" description="PAC" evidence="12">
    <location>
        <begin position="334"/>
        <end position="390"/>
    </location>
</feature>
<dbReference type="InterPro" id="IPR036097">
    <property type="entry name" value="HisK_dim/P_sf"/>
</dbReference>
<dbReference type="InterPro" id="IPR013767">
    <property type="entry name" value="PAS_fold"/>
</dbReference>